<gene>
    <name evidence="2" type="ORF">Dsi01nite_037110</name>
</gene>
<feature type="transmembrane region" description="Helical" evidence="1">
    <location>
        <begin position="176"/>
        <end position="196"/>
    </location>
</feature>
<reference evidence="2" key="1">
    <citation type="submission" date="2021-01" db="EMBL/GenBank/DDBJ databases">
        <title>Whole genome shotgun sequence of Dactylosporangium siamense NBRC 106093.</title>
        <authorList>
            <person name="Komaki H."/>
            <person name="Tamura T."/>
        </authorList>
    </citation>
    <scope>NUCLEOTIDE SEQUENCE</scope>
    <source>
        <strain evidence="2">NBRC 106093</strain>
    </source>
</reference>
<feature type="transmembrane region" description="Helical" evidence="1">
    <location>
        <begin position="22"/>
        <end position="46"/>
    </location>
</feature>
<evidence type="ECO:0000313" key="3">
    <source>
        <dbReference type="Proteomes" id="UP000660611"/>
    </source>
</evidence>
<keyword evidence="1" id="KW-0812">Transmembrane</keyword>
<dbReference type="Proteomes" id="UP000660611">
    <property type="component" value="Unassembled WGS sequence"/>
</dbReference>
<protein>
    <recommendedName>
        <fullName evidence="4">DUF4386 family protein</fullName>
    </recommendedName>
</protein>
<keyword evidence="3" id="KW-1185">Reference proteome</keyword>
<keyword evidence="1" id="KW-0472">Membrane</keyword>
<keyword evidence="1" id="KW-1133">Transmembrane helix</keyword>
<accession>A0A919UBH3</accession>
<proteinExistence type="predicted"/>
<evidence type="ECO:0000256" key="1">
    <source>
        <dbReference type="SAM" id="Phobius"/>
    </source>
</evidence>
<evidence type="ECO:0000313" key="2">
    <source>
        <dbReference type="EMBL" id="GIG45670.1"/>
    </source>
</evidence>
<dbReference type="EMBL" id="BONQ01000055">
    <property type="protein sequence ID" value="GIG45670.1"/>
    <property type="molecule type" value="Genomic_DNA"/>
</dbReference>
<evidence type="ECO:0008006" key="4">
    <source>
        <dbReference type="Google" id="ProtNLM"/>
    </source>
</evidence>
<sequence>MSVATAAPPATATRDTRTARRVAAAVLLPLGPLSVAVLRGVLPYFHAADNRETVTQTAAHLGRQDTVLWLSVVALAALIPSALAAGRLAQRRAPVLALLGVGLLVPAFAALFFFAGDPTIRAVAGGAVDTDTAVRVLDAQTALAPLGAAAFMFVAGHILGMVLLGAALWRAHAVPVWAAVAAIVSQPLHLAFVLIGNQPLDAAAWGLTALGFAVAAVRVLRTPDDDWDLAPVSRAV</sequence>
<feature type="transmembrane region" description="Helical" evidence="1">
    <location>
        <begin position="66"/>
        <end position="83"/>
    </location>
</feature>
<dbReference type="AlphaFoldDB" id="A0A919UBH3"/>
<feature type="transmembrane region" description="Helical" evidence="1">
    <location>
        <begin position="95"/>
        <end position="115"/>
    </location>
</feature>
<dbReference type="RefSeq" id="WP_203847472.1">
    <property type="nucleotide sequence ID" value="NZ_BAAAVW010000011.1"/>
</dbReference>
<name>A0A919UBH3_9ACTN</name>
<feature type="transmembrane region" description="Helical" evidence="1">
    <location>
        <begin position="202"/>
        <end position="220"/>
    </location>
</feature>
<organism evidence="2 3">
    <name type="scientific">Dactylosporangium siamense</name>
    <dbReference type="NCBI Taxonomy" id="685454"/>
    <lineage>
        <taxon>Bacteria</taxon>
        <taxon>Bacillati</taxon>
        <taxon>Actinomycetota</taxon>
        <taxon>Actinomycetes</taxon>
        <taxon>Micromonosporales</taxon>
        <taxon>Micromonosporaceae</taxon>
        <taxon>Dactylosporangium</taxon>
    </lineage>
</organism>
<comment type="caution">
    <text evidence="2">The sequence shown here is derived from an EMBL/GenBank/DDBJ whole genome shotgun (WGS) entry which is preliminary data.</text>
</comment>
<feature type="transmembrane region" description="Helical" evidence="1">
    <location>
        <begin position="146"/>
        <end position="169"/>
    </location>
</feature>